<evidence type="ECO:0000313" key="4">
    <source>
        <dbReference type="EMBL" id="KAA2284702.1"/>
    </source>
</evidence>
<dbReference type="Gene3D" id="3.10.450.40">
    <property type="match status" value="1"/>
</dbReference>
<dbReference type="EMBL" id="VUOD01000005">
    <property type="protein sequence ID" value="KAA2284702.1"/>
    <property type="molecule type" value="Genomic_DNA"/>
</dbReference>
<accession>A0A5B2ZC37</accession>
<feature type="region of interest" description="Disordered" evidence="1">
    <location>
        <begin position="21"/>
        <end position="42"/>
    </location>
</feature>
<feature type="domain" description="PepSY" evidence="3">
    <location>
        <begin position="64"/>
        <end position="109"/>
    </location>
</feature>
<feature type="chain" id="PRO_5022784836" description="PepSY domain-containing protein" evidence="2">
    <location>
        <begin position="25"/>
        <end position="113"/>
    </location>
</feature>
<evidence type="ECO:0000256" key="2">
    <source>
        <dbReference type="SAM" id="SignalP"/>
    </source>
</evidence>
<gene>
    <name evidence="4" type="ORF">F0415_08360</name>
</gene>
<comment type="caution">
    <text evidence="4">The sequence shown here is derived from an EMBL/GenBank/DDBJ whole genome shotgun (WGS) entry which is preliminary data.</text>
</comment>
<organism evidence="4 5">
    <name type="scientific">Arenimonas fontis</name>
    <dbReference type="NCBI Taxonomy" id="2608255"/>
    <lineage>
        <taxon>Bacteria</taxon>
        <taxon>Pseudomonadati</taxon>
        <taxon>Pseudomonadota</taxon>
        <taxon>Gammaproteobacteria</taxon>
        <taxon>Lysobacterales</taxon>
        <taxon>Lysobacteraceae</taxon>
        <taxon>Arenimonas</taxon>
    </lineage>
</organism>
<reference evidence="4 5" key="1">
    <citation type="submission" date="2019-09" db="EMBL/GenBank/DDBJ databases">
        <title>Arenimonas chukotkensis sp. nov., a bacterium isolated from Chukotka hot spring, Arctic region, Russia.</title>
        <authorList>
            <person name="Zayulina K.S."/>
            <person name="Prokofeva M.I."/>
            <person name="Elcheninov A.G."/>
            <person name="Novikov A."/>
            <person name="Kochetkova T.V."/>
            <person name="Kublanov I.V."/>
        </authorList>
    </citation>
    <scope>NUCLEOTIDE SEQUENCE [LARGE SCALE GENOMIC DNA]</scope>
    <source>
        <strain evidence="4 5">3729k</strain>
    </source>
</reference>
<protein>
    <recommendedName>
        <fullName evidence="3">PepSY domain-containing protein</fullName>
    </recommendedName>
</protein>
<keyword evidence="5" id="KW-1185">Reference proteome</keyword>
<evidence type="ECO:0000313" key="5">
    <source>
        <dbReference type="Proteomes" id="UP000322165"/>
    </source>
</evidence>
<evidence type="ECO:0000259" key="3">
    <source>
        <dbReference type="Pfam" id="PF03413"/>
    </source>
</evidence>
<keyword evidence="2" id="KW-0732">Signal</keyword>
<dbReference type="Pfam" id="PF03413">
    <property type="entry name" value="PepSY"/>
    <property type="match status" value="1"/>
</dbReference>
<reference evidence="4 5" key="2">
    <citation type="submission" date="2019-09" db="EMBL/GenBank/DDBJ databases">
        <authorList>
            <person name="Mazur A."/>
        </authorList>
    </citation>
    <scope>NUCLEOTIDE SEQUENCE [LARGE SCALE GENOMIC DNA]</scope>
    <source>
        <strain evidence="4 5">3729k</strain>
    </source>
</reference>
<evidence type="ECO:0000256" key="1">
    <source>
        <dbReference type="SAM" id="MobiDB-lite"/>
    </source>
</evidence>
<proteinExistence type="predicted"/>
<feature type="signal peptide" evidence="2">
    <location>
        <begin position="1"/>
        <end position="24"/>
    </location>
</feature>
<dbReference type="AlphaFoldDB" id="A0A5B2ZC37"/>
<dbReference type="InterPro" id="IPR025711">
    <property type="entry name" value="PepSY"/>
</dbReference>
<dbReference type="Proteomes" id="UP000322165">
    <property type="component" value="Unassembled WGS sequence"/>
</dbReference>
<dbReference type="RefSeq" id="WP_149860760.1">
    <property type="nucleotide sequence ID" value="NZ_VUOD01000005.1"/>
</dbReference>
<name>A0A5B2ZC37_9GAMM</name>
<sequence length="113" mass="12113">MRNGLPLLLIALLLPGCAPDPAPAGPSAPAAGHGAQLSPRDHDRVREAVARGEYVPLAGLIDDALSRHPGEVLEVELENHEYEIEILGADGVILEFEYDARTGELLEIEVEDD</sequence>